<dbReference type="InterPro" id="IPR011701">
    <property type="entry name" value="MFS"/>
</dbReference>
<dbReference type="GO" id="GO:0022857">
    <property type="term" value="F:transmembrane transporter activity"/>
    <property type="evidence" value="ECO:0007669"/>
    <property type="project" value="InterPro"/>
</dbReference>
<keyword evidence="4 7" id="KW-0812">Transmembrane</keyword>
<keyword evidence="3" id="KW-1003">Cell membrane</keyword>
<dbReference type="PROSITE" id="PS50850">
    <property type="entry name" value="MFS"/>
    <property type="match status" value="1"/>
</dbReference>
<keyword evidence="6 7" id="KW-0472">Membrane</keyword>
<feature type="transmembrane region" description="Helical" evidence="7">
    <location>
        <begin position="282"/>
        <end position="300"/>
    </location>
</feature>
<feature type="transmembrane region" description="Helical" evidence="7">
    <location>
        <begin position="217"/>
        <end position="243"/>
    </location>
</feature>
<keyword evidence="10" id="KW-1185">Reference proteome</keyword>
<evidence type="ECO:0000256" key="5">
    <source>
        <dbReference type="ARBA" id="ARBA00022989"/>
    </source>
</evidence>
<dbReference type="RefSeq" id="WP_064465392.1">
    <property type="nucleotide sequence ID" value="NZ_CP017081.1"/>
</dbReference>
<evidence type="ECO:0000256" key="2">
    <source>
        <dbReference type="ARBA" id="ARBA00022448"/>
    </source>
</evidence>
<dbReference type="AlphaFoldDB" id="A0A1B3XW71"/>
<feature type="transmembrane region" description="Helical" evidence="7">
    <location>
        <begin position="306"/>
        <end position="326"/>
    </location>
</feature>
<reference evidence="9 10" key="1">
    <citation type="submission" date="2016-08" db="EMBL/GenBank/DDBJ databases">
        <title>Complete genome sequence of Bacillus muralis G25-68, a strain with toxicity to nematodes.</title>
        <authorList>
            <person name="Zheng Z."/>
        </authorList>
    </citation>
    <scope>NUCLEOTIDE SEQUENCE [LARGE SCALE GENOMIC DNA]</scope>
    <source>
        <strain evidence="9 10">G25-68</strain>
        <plasmid evidence="10">pg25-68</plasmid>
    </source>
</reference>
<protein>
    <submittedName>
        <fullName evidence="9">Permease</fullName>
    </submittedName>
</protein>
<evidence type="ECO:0000256" key="6">
    <source>
        <dbReference type="ARBA" id="ARBA00023136"/>
    </source>
</evidence>
<feature type="transmembrane region" description="Helical" evidence="7">
    <location>
        <begin position="373"/>
        <end position="393"/>
    </location>
</feature>
<evidence type="ECO:0000256" key="1">
    <source>
        <dbReference type="ARBA" id="ARBA00004651"/>
    </source>
</evidence>
<accession>A0A1B3XW71</accession>
<feature type="transmembrane region" description="Helical" evidence="7">
    <location>
        <begin position="103"/>
        <end position="120"/>
    </location>
</feature>
<dbReference type="Gene3D" id="1.20.1250.20">
    <property type="entry name" value="MFS general substrate transporter like domains"/>
    <property type="match status" value="1"/>
</dbReference>
<dbReference type="Pfam" id="PF07690">
    <property type="entry name" value="MFS_1"/>
    <property type="match status" value="1"/>
</dbReference>
<feature type="transmembrane region" description="Helical" evidence="7">
    <location>
        <begin position="168"/>
        <end position="188"/>
    </location>
</feature>
<comment type="subcellular location">
    <subcellularLocation>
        <location evidence="1">Cell membrane</location>
        <topology evidence="1">Multi-pass membrane protein</topology>
    </subcellularLocation>
</comment>
<dbReference type="OrthoDB" id="7055052at2"/>
<dbReference type="GO" id="GO:0005886">
    <property type="term" value="C:plasma membrane"/>
    <property type="evidence" value="ECO:0007669"/>
    <property type="project" value="UniProtKB-SubCell"/>
</dbReference>
<proteinExistence type="predicted"/>
<evidence type="ECO:0000256" key="3">
    <source>
        <dbReference type="ARBA" id="ARBA00022475"/>
    </source>
</evidence>
<name>A0A1B3XW71_9BACI</name>
<geneLocation type="plasmid" evidence="10">
    <name>pg25-68</name>
</geneLocation>
<organism evidence="9 10">
    <name type="scientific">Peribacillus muralis</name>
    <dbReference type="NCBI Taxonomy" id="264697"/>
    <lineage>
        <taxon>Bacteria</taxon>
        <taxon>Bacillati</taxon>
        <taxon>Bacillota</taxon>
        <taxon>Bacilli</taxon>
        <taxon>Bacillales</taxon>
        <taxon>Bacillaceae</taxon>
        <taxon>Peribacillus</taxon>
    </lineage>
</organism>
<feature type="transmembrane region" description="Helical" evidence="7">
    <location>
        <begin position="12"/>
        <end position="37"/>
    </location>
</feature>
<feature type="transmembrane region" description="Helical" evidence="7">
    <location>
        <begin position="347"/>
        <end position="367"/>
    </location>
</feature>
<feature type="transmembrane region" description="Helical" evidence="7">
    <location>
        <begin position="141"/>
        <end position="162"/>
    </location>
</feature>
<keyword evidence="5 7" id="KW-1133">Transmembrane helix</keyword>
<feature type="transmembrane region" description="Helical" evidence="7">
    <location>
        <begin position="255"/>
        <end position="275"/>
    </location>
</feature>
<feature type="transmembrane region" description="Helical" evidence="7">
    <location>
        <begin position="49"/>
        <end position="68"/>
    </location>
</feature>
<dbReference type="CDD" id="cd06173">
    <property type="entry name" value="MFS_MefA_like"/>
    <property type="match status" value="1"/>
</dbReference>
<feature type="transmembrane region" description="Helical" evidence="7">
    <location>
        <begin position="75"/>
        <end position="97"/>
    </location>
</feature>
<gene>
    <name evidence="9" type="ORF">ABE28_024195</name>
</gene>
<evidence type="ECO:0000256" key="4">
    <source>
        <dbReference type="ARBA" id="ARBA00022692"/>
    </source>
</evidence>
<evidence type="ECO:0000256" key="7">
    <source>
        <dbReference type="SAM" id="Phobius"/>
    </source>
</evidence>
<dbReference type="EMBL" id="CP017081">
    <property type="protein sequence ID" value="AOH57452.1"/>
    <property type="molecule type" value="Genomic_DNA"/>
</dbReference>
<keyword evidence="9" id="KW-0614">Plasmid</keyword>
<keyword evidence="2" id="KW-0813">Transport</keyword>
<evidence type="ECO:0000313" key="9">
    <source>
        <dbReference type="EMBL" id="AOH57452.1"/>
    </source>
</evidence>
<dbReference type="KEGG" id="bmur:ABE28_024195"/>
<sequence>MSNNLLKNRQFLIVWIGNVISELGGAFGTFCNSVLIYQLTNSTMALGSMWLLYFLPSLILQLFIGPFIDKWSRKWIMIVSQWTRGLIFVIPLVSLAVGNLESWHIFVVQIIVGLITPIYTPANQAITPTIIPKDELRAANAYIDGTVRLMTFSAPILGGFVIEYAGVIPTLIFVCGTLITSGTLLLFIQETRSFQNVRKSWLEQFIEGISYFFRQPVIVWLGIFLAFVQFGVGVTMVVTLPYITNELSGSYVEYGYFMASFPLGYVIGSIFVGKIKHESRRVLMLGALVIGGLTFISLGFNHSIVFAIITEVIAGIAMAFFGVHNITIFQQTVPNELMGKVSSVRLFIIRGVMPLGVFAGSFLSEIWGIRPLYFLIGSIICTVSLLGIIHPYFKIIDNSNISKDIPSSQKNL</sequence>
<dbReference type="Proteomes" id="UP000077926">
    <property type="component" value="Plasmid pG25-68"/>
</dbReference>
<dbReference type="SUPFAM" id="SSF103473">
    <property type="entry name" value="MFS general substrate transporter"/>
    <property type="match status" value="1"/>
</dbReference>
<evidence type="ECO:0000313" key="10">
    <source>
        <dbReference type="Proteomes" id="UP000077926"/>
    </source>
</evidence>
<dbReference type="InterPro" id="IPR020846">
    <property type="entry name" value="MFS_dom"/>
</dbReference>
<feature type="domain" description="Major facilitator superfamily (MFS) profile" evidence="8">
    <location>
        <begin position="215"/>
        <end position="412"/>
    </location>
</feature>
<evidence type="ECO:0000259" key="8">
    <source>
        <dbReference type="PROSITE" id="PS50850"/>
    </source>
</evidence>
<dbReference type="PANTHER" id="PTHR43266:SF10">
    <property type="entry name" value="BACILYSIN EXPORTER BACE-RELATED"/>
    <property type="match status" value="1"/>
</dbReference>
<dbReference type="InterPro" id="IPR036259">
    <property type="entry name" value="MFS_trans_sf"/>
</dbReference>
<dbReference type="PANTHER" id="PTHR43266">
    <property type="entry name" value="MACROLIDE-EFFLUX PROTEIN"/>
    <property type="match status" value="1"/>
</dbReference>